<proteinExistence type="predicted"/>
<dbReference type="GO" id="GO:0008682">
    <property type="term" value="F:3-demethoxyubiquinol 3-hydroxylase activity"/>
    <property type="evidence" value="ECO:0007669"/>
    <property type="project" value="TreeGrafter"/>
</dbReference>
<name>A0A6M9PP07_9BURK</name>
<evidence type="ECO:0000313" key="8">
    <source>
        <dbReference type="EMBL" id="QKM62141.1"/>
    </source>
</evidence>
<dbReference type="AlphaFoldDB" id="A0A6M9PP07"/>
<accession>A0A6M9PP07</accession>
<protein>
    <submittedName>
        <fullName evidence="8">Ubiquinone biosynthesis protein COQ7</fullName>
    </submittedName>
</protein>
<dbReference type="KEGG" id="pani:DCO16_03035"/>
<keyword evidence="2" id="KW-0831">Ubiquinone biosynthesis</keyword>
<evidence type="ECO:0000256" key="4">
    <source>
        <dbReference type="ARBA" id="ARBA00023002"/>
    </source>
</evidence>
<gene>
    <name evidence="8" type="ORF">DCO16_03035</name>
</gene>
<keyword evidence="9" id="KW-1185">Reference proteome</keyword>
<keyword evidence="5" id="KW-0408">Iron</keyword>
<evidence type="ECO:0000313" key="9">
    <source>
        <dbReference type="Proteomes" id="UP000500806"/>
    </source>
</evidence>
<keyword evidence="7" id="KW-0472">Membrane</keyword>
<keyword evidence="8" id="KW-0830">Ubiquinone</keyword>
<evidence type="ECO:0000256" key="5">
    <source>
        <dbReference type="ARBA" id="ARBA00023004"/>
    </source>
</evidence>
<dbReference type="GO" id="GO:0006744">
    <property type="term" value="P:ubiquinone biosynthetic process"/>
    <property type="evidence" value="ECO:0007669"/>
    <property type="project" value="UniProtKB-KW"/>
</dbReference>
<dbReference type="InterPro" id="IPR009078">
    <property type="entry name" value="Ferritin-like_SF"/>
</dbReference>
<keyword evidence="4" id="KW-0560">Oxidoreductase</keyword>
<dbReference type="PANTHER" id="PTHR11237">
    <property type="entry name" value="COENZYME Q10 BIOSYNTHESIS PROTEIN 7"/>
    <property type="match status" value="1"/>
</dbReference>
<dbReference type="SUPFAM" id="SSF47240">
    <property type="entry name" value="Ferritin-like"/>
    <property type="match status" value="1"/>
</dbReference>
<organism evidence="8 9">
    <name type="scientific">Polynucleobacter antarcticus</name>
    <dbReference type="NCBI Taxonomy" id="1743162"/>
    <lineage>
        <taxon>Bacteria</taxon>
        <taxon>Pseudomonadati</taxon>
        <taxon>Pseudomonadota</taxon>
        <taxon>Betaproteobacteria</taxon>
        <taxon>Burkholderiales</taxon>
        <taxon>Burkholderiaceae</taxon>
        <taxon>Polynucleobacter</taxon>
    </lineage>
</organism>
<evidence type="ECO:0000256" key="3">
    <source>
        <dbReference type="ARBA" id="ARBA00022723"/>
    </source>
</evidence>
<evidence type="ECO:0000256" key="2">
    <source>
        <dbReference type="ARBA" id="ARBA00022688"/>
    </source>
</evidence>
<comment type="pathway">
    <text evidence="1">Cofactor biosynthesis; ubiquinone biosynthesis.</text>
</comment>
<reference evidence="8 9" key="1">
    <citation type="submission" date="2018-04" db="EMBL/GenBank/DDBJ databases">
        <title>Polynucleobacter sp. LimPoW16 genome.</title>
        <authorList>
            <person name="Hahn M.W."/>
        </authorList>
    </citation>
    <scope>NUCLEOTIDE SEQUENCE [LARGE SCALE GENOMIC DNA]</scope>
    <source>
        <strain evidence="8 9">LimPoW16</strain>
    </source>
</reference>
<evidence type="ECO:0000256" key="7">
    <source>
        <dbReference type="ARBA" id="ARBA00023136"/>
    </source>
</evidence>
<dbReference type="RefSeq" id="WP_173942292.1">
    <property type="nucleotide sequence ID" value="NZ_CBCSCD010000003.1"/>
</dbReference>
<sequence length="191" mass="21731">MTTLPLNLLRELRTDHAGETGALMIYRGVLAISRDVDVRKFAIQHLETELRHLSLMEELVSTRWRSRLLPLWKMAGWLTGAVPAFFGSRSVYATIQAVETFVDQHYALQVNMIDALLADADNQNTHLQATAQEKTSLQNLRALLVECQMDEVHHREDARARWSGQANVFLRIWVYLVGNGSKKAVGICRYV</sequence>
<keyword evidence="6" id="KW-0503">Monooxygenase</keyword>
<keyword evidence="3" id="KW-0479">Metal-binding</keyword>
<dbReference type="Pfam" id="PF03232">
    <property type="entry name" value="COQ7"/>
    <property type="match status" value="1"/>
</dbReference>
<evidence type="ECO:0000256" key="6">
    <source>
        <dbReference type="ARBA" id="ARBA00023033"/>
    </source>
</evidence>
<evidence type="ECO:0000256" key="1">
    <source>
        <dbReference type="ARBA" id="ARBA00004749"/>
    </source>
</evidence>
<dbReference type="EMBL" id="CP028941">
    <property type="protein sequence ID" value="QKM62141.1"/>
    <property type="molecule type" value="Genomic_DNA"/>
</dbReference>
<dbReference type="Proteomes" id="UP000500806">
    <property type="component" value="Chromosome"/>
</dbReference>
<dbReference type="InterPro" id="IPR011566">
    <property type="entry name" value="Ubq_synth_Coq7"/>
</dbReference>
<dbReference type="PANTHER" id="PTHR11237:SF4">
    <property type="entry name" value="5-DEMETHOXYUBIQUINONE HYDROXYLASE, MITOCHONDRIAL"/>
    <property type="match status" value="1"/>
</dbReference>
<dbReference type="GO" id="GO:0046872">
    <property type="term" value="F:metal ion binding"/>
    <property type="evidence" value="ECO:0007669"/>
    <property type="project" value="UniProtKB-KW"/>
</dbReference>